<protein>
    <recommendedName>
        <fullName evidence="5">RING-type domain-containing protein</fullName>
    </recommendedName>
</protein>
<organism evidence="3 4">
    <name type="scientific">Arxiozyma heterogenica</name>
    <dbReference type="NCBI Taxonomy" id="278026"/>
    <lineage>
        <taxon>Eukaryota</taxon>
        <taxon>Fungi</taxon>
        <taxon>Dikarya</taxon>
        <taxon>Ascomycota</taxon>
        <taxon>Saccharomycotina</taxon>
        <taxon>Saccharomycetes</taxon>
        <taxon>Saccharomycetales</taxon>
        <taxon>Saccharomycetaceae</taxon>
        <taxon>Arxiozyma</taxon>
    </lineage>
</organism>
<evidence type="ECO:0000256" key="1">
    <source>
        <dbReference type="SAM" id="MobiDB-lite"/>
    </source>
</evidence>
<dbReference type="PANTHER" id="PTHR22696:SF1">
    <property type="entry name" value="E3 UBIQUITIN-PROTEIN LIGASE RNF26"/>
    <property type="match status" value="1"/>
</dbReference>
<dbReference type="GO" id="GO:0061630">
    <property type="term" value="F:ubiquitin protein ligase activity"/>
    <property type="evidence" value="ECO:0007669"/>
    <property type="project" value="TreeGrafter"/>
</dbReference>
<feature type="transmembrane region" description="Helical" evidence="2">
    <location>
        <begin position="59"/>
        <end position="78"/>
    </location>
</feature>
<reference evidence="4" key="1">
    <citation type="submission" date="2023-07" db="EMBL/GenBank/DDBJ databases">
        <title>A draft genome of Kazachstania heterogenica Y-27499.</title>
        <authorList>
            <person name="Donic C."/>
            <person name="Kralova J.S."/>
            <person name="Fidel L."/>
            <person name="Ben-Dor S."/>
            <person name="Jung S."/>
        </authorList>
    </citation>
    <scope>NUCLEOTIDE SEQUENCE [LARGE SCALE GENOMIC DNA]</scope>
    <source>
        <strain evidence="4">Y27499</strain>
    </source>
</reference>
<dbReference type="Proteomes" id="UP001306508">
    <property type="component" value="Unassembled WGS sequence"/>
</dbReference>
<accession>A0AAN8A7J7</accession>
<dbReference type="PANTHER" id="PTHR22696">
    <property type="entry name" value="E3 UBIQUITIN-PROTEIN LIGASE RNF26"/>
    <property type="match status" value="1"/>
</dbReference>
<dbReference type="Pfam" id="PF13920">
    <property type="entry name" value="zf-C3HC4_3"/>
    <property type="match status" value="1"/>
</dbReference>
<dbReference type="EMBL" id="JAWIZZ010000051">
    <property type="protein sequence ID" value="KAK5778826.1"/>
    <property type="molecule type" value="Genomic_DNA"/>
</dbReference>
<keyword evidence="2" id="KW-0472">Membrane</keyword>
<gene>
    <name evidence="3" type="ORF">RI543_003751</name>
</gene>
<sequence length="634" mass="74309">MDLQIMIDYKGLINLNDWIKGFFILSKFWLIWFIYYFVHNIIKILAGVRSTIQNRKISKLWIISIHLLPIIIILYWLYQLFFTINDYTNTLTGLFISILFSNLIELFYTVTTNMSYFNNDDVNIVLEIIPIFYSLHYYNSCTSKLMPFGLDLFYVLFNRLLIHFLELFDKRNWHLAIDSSINIFILFIFFYDNDCFASQLTKIRLFPKIAPVLYCIVSQLLYFFHLSNNDKGNDIWSLFINQYQSYEDKSFQEFVMSLATSHATNGSINPCSCDIYGNRVCGVVDTGSYMISGYLNQYKVSPLWKKYNTDENTNENGNRNTGLSSHYSLENAYLSLIILVQWTLFNIAQRLKQFRLRLLLSNLTSLILSICKKNSNNKRNTKSISNKSEPKNGNKKIKDLNKLVTAKNYSKFFLRTKNDNSNDNRSSNPQDSLFLLPDFDSSEDYSPDNSYSNTDKNDELYDTESWALSQEVDSEEALTLHDELWQLLLSFKDNSNPQYCYKNTNEELLWQISMWSLLRHQLIENKRLTRSMYATESSKELISEIVSEQRIQLDDIILNDFEEIGMINETSEMDEIDDPLVCPICCLNPRNVILWPCQCLTVCDECRLKLGHRAIKSCMSCDKHVQGYTRVNFV</sequence>
<evidence type="ECO:0008006" key="5">
    <source>
        <dbReference type="Google" id="ProtNLM"/>
    </source>
</evidence>
<feature type="transmembrane region" description="Helical" evidence="2">
    <location>
        <begin position="90"/>
        <end position="110"/>
    </location>
</feature>
<feature type="transmembrane region" description="Helical" evidence="2">
    <location>
        <begin position="203"/>
        <end position="224"/>
    </location>
</feature>
<name>A0AAN8A7J7_9SACH</name>
<keyword evidence="2" id="KW-1133">Transmembrane helix</keyword>
<feature type="transmembrane region" description="Helical" evidence="2">
    <location>
        <begin position="145"/>
        <end position="161"/>
    </location>
</feature>
<feature type="compositionally biased region" description="Basic and acidic residues" evidence="1">
    <location>
        <begin position="388"/>
        <end position="399"/>
    </location>
</feature>
<feature type="region of interest" description="Disordered" evidence="1">
    <location>
        <begin position="378"/>
        <end position="399"/>
    </location>
</feature>
<proteinExistence type="predicted"/>
<keyword evidence="2" id="KW-0812">Transmembrane</keyword>
<dbReference type="InterPro" id="IPR013083">
    <property type="entry name" value="Znf_RING/FYVE/PHD"/>
</dbReference>
<dbReference type="GO" id="GO:0006511">
    <property type="term" value="P:ubiquitin-dependent protein catabolic process"/>
    <property type="evidence" value="ECO:0007669"/>
    <property type="project" value="TreeGrafter"/>
</dbReference>
<keyword evidence="4" id="KW-1185">Reference proteome</keyword>
<dbReference type="GO" id="GO:0016567">
    <property type="term" value="P:protein ubiquitination"/>
    <property type="evidence" value="ECO:0007669"/>
    <property type="project" value="TreeGrafter"/>
</dbReference>
<comment type="caution">
    <text evidence="3">The sequence shown here is derived from an EMBL/GenBank/DDBJ whole genome shotgun (WGS) entry which is preliminary data.</text>
</comment>
<dbReference type="Gene3D" id="3.30.40.10">
    <property type="entry name" value="Zinc/RING finger domain, C3HC4 (zinc finger)"/>
    <property type="match status" value="1"/>
</dbReference>
<evidence type="ECO:0000256" key="2">
    <source>
        <dbReference type="SAM" id="Phobius"/>
    </source>
</evidence>
<evidence type="ECO:0000313" key="3">
    <source>
        <dbReference type="EMBL" id="KAK5778826.1"/>
    </source>
</evidence>
<dbReference type="AlphaFoldDB" id="A0AAN8A7J7"/>
<evidence type="ECO:0000313" key="4">
    <source>
        <dbReference type="Proteomes" id="UP001306508"/>
    </source>
</evidence>
<feature type="transmembrane region" description="Helical" evidence="2">
    <location>
        <begin position="173"/>
        <end position="191"/>
    </location>
</feature>